<dbReference type="EMBL" id="LN906597">
    <property type="protein sequence ID" value="CUT17698.1"/>
    <property type="molecule type" value="Genomic_DNA"/>
</dbReference>
<organism evidence="1 2">
    <name type="scientific">Candidatus Ichthyocystis hellenicum</name>
    <dbReference type="NCBI Taxonomy" id="1561003"/>
    <lineage>
        <taxon>Bacteria</taxon>
        <taxon>Pseudomonadati</taxon>
        <taxon>Pseudomonadota</taxon>
        <taxon>Betaproteobacteria</taxon>
        <taxon>Burkholderiales</taxon>
        <taxon>Candidatus Ichthyocystis</taxon>
    </lineage>
</organism>
<sequence length="36" mass="4053">MIHLHVTPAITNNRVLCSFDQKLQDLCIGYGYGLDC</sequence>
<dbReference type="STRING" id="1561003.Ark11_0875"/>
<accession>A0A0S4M4B4</accession>
<dbReference type="AlphaFoldDB" id="A0A0S4M4B4"/>
<proteinExistence type="predicted"/>
<gene>
    <name evidence="1" type="ORF">Ark11_0875</name>
</gene>
<protein>
    <submittedName>
        <fullName evidence="1">Uncharacterized protein</fullName>
    </submittedName>
</protein>
<name>A0A0S4M4B4_9BURK</name>
<reference evidence="2" key="1">
    <citation type="submission" date="2015-11" db="EMBL/GenBank/DDBJ databases">
        <authorList>
            <person name="Seth-Smith H.M.B."/>
        </authorList>
    </citation>
    <scope>NUCLEOTIDE SEQUENCE [LARGE SCALE GENOMIC DNA]</scope>
    <source>
        <strain evidence="2">2013Ark11</strain>
    </source>
</reference>
<evidence type="ECO:0000313" key="2">
    <source>
        <dbReference type="Proteomes" id="UP000198651"/>
    </source>
</evidence>
<keyword evidence="2" id="KW-1185">Reference proteome</keyword>
<evidence type="ECO:0000313" key="1">
    <source>
        <dbReference type="EMBL" id="CUT17698.1"/>
    </source>
</evidence>
<dbReference type="Proteomes" id="UP000198651">
    <property type="component" value="Chromosome I"/>
</dbReference>